<evidence type="ECO:0000313" key="3">
    <source>
        <dbReference type="Proteomes" id="UP000000925"/>
    </source>
</evidence>
<keyword evidence="1" id="KW-1133">Transmembrane helix</keyword>
<accession>D5EJQ7</accession>
<dbReference type="HOGENOM" id="CLU_121409_0_0_0"/>
<keyword evidence="3" id="KW-1185">Reference proteome</keyword>
<dbReference type="KEGG" id="caa:Caka_1637"/>
<dbReference type="NCBIfam" id="TIGR02532">
    <property type="entry name" value="IV_pilin_GFxxxE"/>
    <property type="match status" value="1"/>
</dbReference>
<sequence>MRFQQRKSDGRRTQRGSSNRAAFSLIEVVVALAIFSGACVGLTMTFINIMTAREHGVQNRLYDADLRAVRLQLLMQPDRELAEDGGELEVLSNGTAKWSAIIEPTNVVDLFKLQFEVEFSEPLDNAPPSYSETLYLLRPTWSESDERSDLLADKKEALLDSRDFSSF</sequence>
<evidence type="ECO:0000313" key="2">
    <source>
        <dbReference type="EMBL" id="ADE54656.1"/>
    </source>
</evidence>
<dbReference type="Pfam" id="PF07963">
    <property type="entry name" value="N_methyl"/>
    <property type="match status" value="1"/>
</dbReference>
<reference evidence="2 3" key="1">
    <citation type="journal article" date="2010" name="Stand. Genomic Sci.">
        <title>Complete genome sequence of Coraliomargarita akajimensis type strain (04OKA010-24).</title>
        <authorList>
            <person name="Mavromatis K."/>
            <person name="Abt B."/>
            <person name="Brambilla E."/>
            <person name="Lapidus A."/>
            <person name="Copeland A."/>
            <person name="Deshpande S."/>
            <person name="Nolan M."/>
            <person name="Lucas S."/>
            <person name="Tice H."/>
            <person name="Cheng J.F."/>
            <person name="Han C."/>
            <person name="Detter J.C."/>
            <person name="Woyke T."/>
            <person name="Goodwin L."/>
            <person name="Pitluck S."/>
            <person name="Held B."/>
            <person name="Brettin T."/>
            <person name="Tapia R."/>
            <person name="Ivanova N."/>
            <person name="Mikhailova N."/>
            <person name="Pati A."/>
            <person name="Liolios K."/>
            <person name="Chen A."/>
            <person name="Palaniappan K."/>
            <person name="Land M."/>
            <person name="Hauser L."/>
            <person name="Chang Y.J."/>
            <person name="Jeffries C.D."/>
            <person name="Rohde M."/>
            <person name="Goker M."/>
            <person name="Bristow J."/>
            <person name="Eisen J.A."/>
            <person name="Markowitz V."/>
            <person name="Hugenholtz P."/>
            <person name="Klenk H.P."/>
            <person name="Kyrpides N.C."/>
        </authorList>
    </citation>
    <scope>NUCLEOTIDE SEQUENCE [LARGE SCALE GENOMIC DNA]</scope>
    <source>
        <strain evidence="3">DSM 45221 / IAM 15411 / JCM 23193 / KCTC 12865</strain>
    </source>
</reference>
<protein>
    <recommendedName>
        <fullName evidence="4">Prepilin-type N-terminal cleavage/methylation domain-containing protein</fullName>
    </recommendedName>
</protein>
<evidence type="ECO:0000256" key="1">
    <source>
        <dbReference type="SAM" id="Phobius"/>
    </source>
</evidence>
<name>D5EJQ7_CORAD</name>
<evidence type="ECO:0008006" key="4">
    <source>
        <dbReference type="Google" id="ProtNLM"/>
    </source>
</evidence>
<proteinExistence type="predicted"/>
<dbReference type="STRING" id="583355.Caka_1637"/>
<gene>
    <name evidence="2" type="ordered locus">Caka_1637</name>
</gene>
<dbReference type="EMBL" id="CP001998">
    <property type="protein sequence ID" value="ADE54656.1"/>
    <property type="molecule type" value="Genomic_DNA"/>
</dbReference>
<dbReference type="AlphaFoldDB" id="D5EJQ7"/>
<dbReference type="RefSeq" id="WP_013043378.1">
    <property type="nucleotide sequence ID" value="NC_014008.1"/>
</dbReference>
<dbReference type="InterPro" id="IPR012902">
    <property type="entry name" value="N_methyl_site"/>
</dbReference>
<keyword evidence="1" id="KW-0472">Membrane</keyword>
<dbReference type="Proteomes" id="UP000000925">
    <property type="component" value="Chromosome"/>
</dbReference>
<feature type="transmembrane region" description="Helical" evidence="1">
    <location>
        <begin position="21"/>
        <end position="47"/>
    </location>
</feature>
<dbReference type="eggNOG" id="ENOG503470U">
    <property type="taxonomic scope" value="Bacteria"/>
</dbReference>
<organism evidence="2 3">
    <name type="scientific">Coraliomargarita akajimensis (strain DSM 45221 / IAM 15411 / JCM 23193 / KCTC 12865 / 04OKA010-24)</name>
    <dbReference type="NCBI Taxonomy" id="583355"/>
    <lineage>
        <taxon>Bacteria</taxon>
        <taxon>Pseudomonadati</taxon>
        <taxon>Verrucomicrobiota</taxon>
        <taxon>Opitutia</taxon>
        <taxon>Puniceicoccales</taxon>
        <taxon>Coraliomargaritaceae</taxon>
        <taxon>Coraliomargarita</taxon>
    </lineage>
</organism>
<dbReference type="OrthoDB" id="196555at2"/>
<keyword evidence="1" id="KW-0812">Transmembrane</keyword>